<dbReference type="AlphaFoldDB" id="A0A9W8DR53"/>
<dbReference type="OrthoDB" id="3257444at2759"/>
<comment type="caution">
    <text evidence="2">The sequence shown here is derived from an EMBL/GenBank/DDBJ whole genome shotgun (WGS) entry which is preliminary data.</text>
</comment>
<organism evidence="2 3">
    <name type="scientific">Mycoemilia scoparia</name>
    <dbReference type="NCBI Taxonomy" id="417184"/>
    <lineage>
        <taxon>Eukaryota</taxon>
        <taxon>Fungi</taxon>
        <taxon>Fungi incertae sedis</taxon>
        <taxon>Zoopagomycota</taxon>
        <taxon>Kickxellomycotina</taxon>
        <taxon>Kickxellomycetes</taxon>
        <taxon>Kickxellales</taxon>
        <taxon>Kickxellaceae</taxon>
        <taxon>Mycoemilia</taxon>
    </lineage>
</organism>
<reference evidence="2" key="1">
    <citation type="submission" date="2022-07" db="EMBL/GenBank/DDBJ databases">
        <title>Phylogenomic reconstructions and comparative analyses of Kickxellomycotina fungi.</title>
        <authorList>
            <person name="Reynolds N.K."/>
            <person name="Stajich J.E."/>
            <person name="Barry K."/>
            <person name="Grigoriev I.V."/>
            <person name="Crous P."/>
            <person name="Smith M.E."/>
        </authorList>
    </citation>
    <scope>NUCLEOTIDE SEQUENCE</scope>
    <source>
        <strain evidence="2">NBRC 100468</strain>
    </source>
</reference>
<evidence type="ECO:0000313" key="3">
    <source>
        <dbReference type="Proteomes" id="UP001150538"/>
    </source>
</evidence>
<protein>
    <submittedName>
        <fullName evidence="2">Uncharacterized protein</fullName>
    </submittedName>
</protein>
<dbReference type="EMBL" id="JANBPU010000172">
    <property type="protein sequence ID" value="KAJ1914934.1"/>
    <property type="molecule type" value="Genomic_DNA"/>
</dbReference>
<accession>A0A9W8DR53</accession>
<proteinExistence type="predicted"/>
<keyword evidence="3" id="KW-1185">Reference proteome</keyword>
<gene>
    <name evidence="2" type="ORF">H4219_004565</name>
</gene>
<feature type="non-terminal residue" evidence="2">
    <location>
        <position position="1"/>
    </location>
</feature>
<sequence length="179" mass="21288">IPRLDSKQIQEFIDNYEEMMTNAGFTDKEKVQYILRYIALELREEIQRTVPYKKQDWDGLVKVIKYMYPKDIKKFIIKFEYTWEHLPIRLSEAPKDKTYAYLKALPEEVQAKVRGIALIRKKVADYETVKVKAIEVAEGIREFRAYDMRRKIPTMIKPSPEKNLSSKPRPSNEQARENV</sequence>
<dbReference type="Proteomes" id="UP001150538">
    <property type="component" value="Unassembled WGS sequence"/>
</dbReference>
<evidence type="ECO:0000256" key="1">
    <source>
        <dbReference type="SAM" id="MobiDB-lite"/>
    </source>
</evidence>
<name>A0A9W8DR53_9FUNG</name>
<feature type="compositionally biased region" description="Polar residues" evidence="1">
    <location>
        <begin position="162"/>
        <end position="173"/>
    </location>
</feature>
<feature type="region of interest" description="Disordered" evidence="1">
    <location>
        <begin position="156"/>
        <end position="179"/>
    </location>
</feature>
<evidence type="ECO:0000313" key="2">
    <source>
        <dbReference type="EMBL" id="KAJ1914934.1"/>
    </source>
</evidence>